<dbReference type="Proteomes" id="UP000297966">
    <property type="component" value="Unassembled WGS sequence"/>
</dbReference>
<sequence length="81" mass="8971">MRQAAVFVDANGNASRVPLGCDRKRKRFQMDGACLDRAFVRSAAFCLGDCIRFVRRTRNEQSANFACATTLRQTGAAHITC</sequence>
<gene>
    <name evidence="1" type="ORF">E4K65_38190</name>
</gene>
<protein>
    <submittedName>
        <fullName evidence="1">Uncharacterized protein</fullName>
    </submittedName>
</protein>
<evidence type="ECO:0000313" key="2">
    <source>
        <dbReference type="Proteomes" id="UP000297966"/>
    </source>
</evidence>
<name>A0A4Y9LAG5_9BRAD</name>
<evidence type="ECO:0000313" key="1">
    <source>
        <dbReference type="EMBL" id="TFV40481.1"/>
    </source>
</evidence>
<organism evidence="1 2">
    <name type="scientific">Bradyrhizobium niftali</name>
    <dbReference type="NCBI Taxonomy" id="2560055"/>
    <lineage>
        <taxon>Bacteria</taxon>
        <taxon>Pseudomonadati</taxon>
        <taxon>Pseudomonadota</taxon>
        <taxon>Alphaproteobacteria</taxon>
        <taxon>Hyphomicrobiales</taxon>
        <taxon>Nitrobacteraceae</taxon>
        <taxon>Bradyrhizobium</taxon>
    </lineage>
</organism>
<reference evidence="1 2" key="1">
    <citation type="submission" date="2019-03" db="EMBL/GenBank/DDBJ databases">
        <title>Bradyrhizobium diversity isolated from nodules of Chamaecrista fasciculata.</title>
        <authorList>
            <person name="Klepa M.S."/>
            <person name="Urquiaga M.O."/>
            <person name="Hungria M."/>
            <person name="Delamuta J.R."/>
        </authorList>
    </citation>
    <scope>NUCLEOTIDE SEQUENCE [LARGE SCALE GENOMIC DNA]</scope>
    <source>
        <strain evidence="1 2">CNPSo 3448</strain>
    </source>
</reference>
<comment type="caution">
    <text evidence="1">The sequence shown here is derived from an EMBL/GenBank/DDBJ whole genome shotgun (WGS) entry which is preliminary data.</text>
</comment>
<dbReference type="AlphaFoldDB" id="A0A4Y9LAG5"/>
<dbReference type="EMBL" id="SPQT01000032">
    <property type="protein sequence ID" value="TFV40481.1"/>
    <property type="molecule type" value="Genomic_DNA"/>
</dbReference>
<dbReference type="OrthoDB" id="8252075at2"/>
<keyword evidence="2" id="KW-1185">Reference proteome</keyword>
<accession>A0A4Y9LAG5</accession>
<proteinExistence type="predicted"/>